<sequence>MILLFSSAHLLAHGTIMIEGVEHSEGFIDVKIYENEDSFLKEEMASEVIRKKATQGKTVIPLSKIHEGQIAIVIYHDEDSNGKLKTGFFWRPKEGFAFSNNYTPKGPPKFSKAAINLIHGTPVTIKLNY</sequence>
<accession>A0A381TDQ2</accession>
<organism evidence="1">
    <name type="scientific">marine metagenome</name>
    <dbReference type="NCBI Taxonomy" id="408172"/>
    <lineage>
        <taxon>unclassified sequences</taxon>
        <taxon>metagenomes</taxon>
        <taxon>ecological metagenomes</taxon>
    </lineage>
</organism>
<protein>
    <recommendedName>
        <fullName evidence="2">DUF2141 domain-containing protein</fullName>
    </recommendedName>
</protein>
<evidence type="ECO:0008006" key="2">
    <source>
        <dbReference type="Google" id="ProtNLM"/>
    </source>
</evidence>
<evidence type="ECO:0000313" key="1">
    <source>
        <dbReference type="EMBL" id="SVA13698.1"/>
    </source>
</evidence>
<proteinExistence type="predicted"/>
<reference evidence="1" key="1">
    <citation type="submission" date="2018-05" db="EMBL/GenBank/DDBJ databases">
        <authorList>
            <person name="Lanie J.A."/>
            <person name="Ng W.-L."/>
            <person name="Kazmierczak K.M."/>
            <person name="Andrzejewski T.M."/>
            <person name="Davidsen T.M."/>
            <person name="Wayne K.J."/>
            <person name="Tettelin H."/>
            <person name="Glass J.I."/>
            <person name="Rusch D."/>
            <person name="Podicherti R."/>
            <person name="Tsui H.-C.T."/>
            <person name="Winkler M.E."/>
        </authorList>
    </citation>
    <scope>NUCLEOTIDE SEQUENCE</scope>
</reference>
<dbReference type="Pfam" id="PF09912">
    <property type="entry name" value="DUF2141"/>
    <property type="match status" value="1"/>
</dbReference>
<dbReference type="InterPro" id="IPR018673">
    <property type="entry name" value="DUF2141"/>
</dbReference>
<dbReference type="AlphaFoldDB" id="A0A381TDQ2"/>
<dbReference type="EMBL" id="UINC01004352">
    <property type="protein sequence ID" value="SVA13698.1"/>
    <property type="molecule type" value="Genomic_DNA"/>
</dbReference>
<gene>
    <name evidence="1" type="ORF">METZ01_LOCUS66552</name>
</gene>
<name>A0A381TDQ2_9ZZZZ</name>